<proteinExistence type="predicted"/>
<dbReference type="AlphaFoldDB" id="A0A1L9RXI3"/>
<dbReference type="GeneID" id="63750531"/>
<dbReference type="RefSeq" id="XP_040693308.1">
    <property type="nucleotide sequence ID" value="XM_040834683.1"/>
</dbReference>
<name>A0A1L9RXI3_ASPWE</name>
<keyword evidence="1" id="KW-0472">Membrane</keyword>
<dbReference type="VEuPathDB" id="FungiDB:ASPWEDRAFT_37446"/>
<feature type="transmembrane region" description="Helical" evidence="1">
    <location>
        <begin position="155"/>
        <end position="175"/>
    </location>
</feature>
<evidence type="ECO:0000313" key="3">
    <source>
        <dbReference type="Proteomes" id="UP000184383"/>
    </source>
</evidence>
<dbReference type="Proteomes" id="UP000184383">
    <property type="component" value="Unassembled WGS sequence"/>
</dbReference>
<accession>A0A1L9RXI3</accession>
<keyword evidence="3" id="KW-1185">Reference proteome</keyword>
<reference evidence="3" key="1">
    <citation type="journal article" date="2017" name="Genome Biol.">
        <title>Comparative genomics reveals high biological diversity and specific adaptations in the industrially and medically important fungal genus Aspergillus.</title>
        <authorList>
            <person name="de Vries R.P."/>
            <person name="Riley R."/>
            <person name="Wiebenga A."/>
            <person name="Aguilar-Osorio G."/>
            <person name="Amillis S."/>
            <person name="Uchima C.A."/>
            <person name="Anderluh G."/>
            <person name="Asadollahi M."/>
            <person name="Askin M."/>
            <person name="Barry K."/>
            <person name="Battaglia E."/>
            <person name="Bayram O."/>
            <person name="Benocci T."/>
            <person name="Braus-Stromeyer S.A."/>
            <person name="Caldana C."/>
            <person name="Canovas D."/>
            <person name="Cerqueira G.C."/>
            <person name="Chen F."/>
            <person name="Chen W."/>
            <person name="Choi C."/>
            <person name="Clum A."/>
            <person name="Dos Santos R.A."/>
            <person name="Damasio A.R."/>
            <person name="Diallinas G."/>
            <person name="Emri T."/>
            <person name="Fekete E."/>
            <person name="Flipphi M."/>
            <person name="Freyberg S."/>
            <person name="Gallo A."/>
            <person name="Gournas C."/>
            <person name="Habgood R."/>
            <person name="Hainaut M."/>
            <person name="Harispe M.L."/>
            <person name="Henrissat B."/>
            <person name="Hilden K.S."/>
            <person name="Hope R."/>
            <person name="Hossain A."/>
            <person name="Karabika E."/>
            <person name="Karaffa L."/>
            <person name="Karanyi Z."/>
            <person name="Krasevec N."/>
            <person name="Kuo A."/>
            <person name="Kusch H."/>
            <person name="LaButti K."/>
            <person name="Lagendijk E.L."/>
            <person name="Lapidus A."/>
            <person name="Levasseur A."/>
            <person name="Lindquist E."/>
            <person name="Lipzen A."/>
            <person name="Logrieco A.F."/>
            <person name="MacCabe A."/>
            <person name="Maekelae M.R."/>
            <person name="Malavazi I."/>
            <person name="Melin P."/>
            <person name="Meyer V."/>
            <person name="Mielnichuk N."/>
            <person name="Miskei M."/>
            <person name="Molnar A.P."/>
            <person name="Mule G."/>
            <person name="Ngan C.Y."/>
            <person name="Orejas M."/>
            <person name="Orosz E."/>
            <person name="Ouedraogo J.P."/>
            <person name="Overkamp K.M."/>
            <person name="Park H.-S."/>
            <person name="Perrone G."/>
            <person name="Piumi F."/>
            <person name="Punt P.J."/>
            <person name="Ram A.F."/>
            <person name="Ramon A."/>
            <person name="Rauscher S."/>
            <person name="Record E."/>
            <person name="Riano-Pachon D.M."/>
            <person name="Robert V."/>
            <person name="Roehrig J."/>
            <person name="Ruller R."/>
            <person name="Salamov A."/>
            <person name="Salih N.S."/>
            <person name="Samson R.A."/>
            <person name="Sandor E."/>
            <person name="Sanguinetti M."/>
            <person name="Schuetze T."/>
            <person name="Sepcic K."/>
            <person name="Shelest E."/>
            <person name="Sherlock G."/>
            <person name="Sophianopoulou V."/>
            <person name="Squina F.M."/>
            <person name="Sun H."/>
            <person name="Susca A."/>
            <person name="Todd R.B."/>
            <person name="Tsang A."/>
            <person name="Unkles S.E."/>
            <person name="van de Wiele N."/>
            <person name="van Rossen-Uffink D."/>
            <person name="Oliveira J.V."/>
            <person name="Vesth T.C."/>
            <person name="Visser J."/>
            <person name="Yu J.-H."/>
            <person name="Zhou M."/>
            <person name="Andersen M.R."/>
            <person name="Archer D.B."/>
            <person name="Baker S.E."/>
            <person name="Benoit I."/>
            <person name="Brakhage A.A."/>
            <person name="Braus G.H."/>
            <person name="Fischer R."/>
            <person name="Frisvad J.C."/>
            <person name="Goldman G.H."/>
            <person name="Houbraken J."/>
            <person name="Oakley B."/>
            <person name="Pocsi I."/>
            <person name="Scazzocchio C."/>
            <person name="Seiboth B."/>
            <person name="vanKuyk P.A."/>
            <person name="Wortman J."/>
            <person name="Dyer P.S."/>
            <person name="Grigoriev I.V."/>
        </authorList>
    </citation>
    <scope>NUCLEOTIDE SEQUENCE [LARGE SCALE GENOMIC DNA]</scope>
    <source>
        <strain evidence="3">DTO 134E9</strain>
    </source>
</reference>
<dbReference type="EMBL" id="KV878210">
    <property type="protein sequence ID" value="OJJ39632.1"/>
    <property type="molecule type" value="Genomic_DNA"/>
</dbReference>
<dbReference type="OrthoDB" id="4223899at2759"/>
<protein>
    <submittedName>
        <fullName evidence="2">Uncharacterized protein</fullName>
    </submittedName>
</protein>
<evidence type="ECO:0000313" key="2">
    <source>
        <dbReference type="EMBL" id="OJJ39632.1"/>
    </source>
</evidence>
<keyword evidence="1" id="KW-0812">Transmembrane</keyword>
<organism evidence="2 3">
    <name type="scientific">Aspergillus wentii DTO 134E9</name>
    <dbReference type="NCBI Taxonomy" id="1073089"/>
    <lineage>
        <taxon>Eukaryota</taxon>
        <taxon>Fungi</taxon>
        <taxon>Dikarya</taxon>
        <taxon>Ascomycota</taxon>
        <taxon>Pezizomycotina</taxon>
        <taxon>Eurotiomycetes</taxon>
        <taxon>Eurotiomycetidae</taxon>
        <taxon>Eurotiales</taxon>
        <taxon>Aspergillaceae</taxon>
        <taxon>Aspergillus</taxon>
        <taxon>Aspergillus subgen. Cremei</taxon>
    </lineage>
</organism>
<dbReference type="Pfam" id="PF16015">
    <property type="entry name" value="Promethin"/>
    <property type="match status" value="1"/>
</dbReference>
<evidence type="ECO:0000256" key="1">
    <source>
        <dbReference type="SAM" id="Phobius"/>
    </source>
</evidence>
<keyword evidence="1" id="KW-1133">Transmembrane helix</keyword>
<feature type="transmembrane region" description="Helical" evidence="1">
    <location>
        <begin position="127"/>
        <end position="148"/>
    </location>
</feature>
<gene>
    <name evidence="2" type="ORF">ASPWEDRAFT_37446</name>
</gene>
<sequence length="214" mass="23078">MIPSAVSTALPTDAVNALPTGDINSAAEQQTEDVTAATAHLTHSVVPGEFPEGDKDSPDQDIPSFSFTDWTKGLVVRCMDSFESGVAGLVGRILPPPRRVQVYEAAVSRPIATTFITCQLVCCGVPLLVFVAGALVFAAVAILLWALLSFLILGPILLVSSLMGISLWGWGWVLYGLVKWVDELFLGGLITRFWLSRVRAQGEEGEKQEEAYKE</sequence>